<dbReference type="Proteomes" id="UP000601435">
    <property type="component" value="Unassembled WGS sequence"/>
</dbReference>
<keyword evidence="3" id="KW-1185">Reference proteome</keyword>
<comment type="caution">
    <text evidence="2">The sequence shown here is derived from an EMBL/GenBank/DDBJ whole genome shotgun (WGS) entry which is preliminary data.</text>
</comment>
<reference evidence="2" key="1">
    <citation type="submission" date="2021-02" db="EMBL/GenBank/DDBJ databases">
        <authorList>
            <person name="Dougan E. K."/>
            <person name="Rhodes N."/>
            <person name="Thang M."/>
            <person name="Chan C."/>
        </authorList>
    </citation>
    <scope>NUCLEOTIDE SEQUENCE</scope>
</reference>
<evidence type="ECO:0000313" key="3">
    <source>
        <dbReference type="Proteomes" id="UP000601435"/>
    </source>
</evidence>
<name>A0A812QWE8_9DINO</name>
<dbReference type="OrthoDB" id="407572at2759"/>
<proteinExistence type="predicted"/>
<accession>A0A812QWE8</accession>
<sequence>MVTESAGHASYLTRKIARAGSSGRHPQNVQRDVNRALELPLELFYVKVPIKCPSDPKKELEFECPILLPHELYEYLAASGRIRVTDAEIREYWEHAAAAAARDPSSEKVEELPGQTNQSNPLGLWGDDARFNRSGQKLILYTMNPLLHQSSRTEMKRYPLFSIREYLCIPGRTLRPIFRVITWSLNALFEARHPQSGVDGEELPSRMANKAGSLIHGGFWGDFPDDGAALRAATLAFKQWANSHRPHSIQTITPGMLHDFASDAGDHPVLTLKAWNSRIWLAYMDHCMEKQLEKNQAAGVQDREVLLAMAGTRSLLLWFCEQEAAHRLYLTETQATAIHGHACEYLKYAQALALHASGAGVLRWKILPQHHAFLHLAENLLVDRWNPRGFHAFVDEDTVLQWKRLAVQMPSTAMEERLMIRYLIRLSLKGT</sequence>
<gene>
    <name evidence="2" type="ORF">SNEC2469_LOCUS11168</name>
</gene>
<protein>
    <submittedName>
        <fullName evidence="2">Uncharacterized protein</fullName>
    </submittedName>
</protein>
<evidence type="ECO:0000256" key="1">
    <source>
        <dbReference type="SAM" id="MobiDB-lite"/>
    </source>
</evidence>
<organism evidence="2 3">
    <name type="scientific">Symbiodinium necroappetens</name>
    <dbReference type="NCBI Taxonomy" id="1628268"/>
    <lineage>
        <taxon>Eukaryota</taxon>
        <taxon>Sar</taxon>
        <taxon>Alveolata</taxon>
        <taxon>Dinophyceae</taxon>
        <taxon>Suessiales</taxon>
        <taxon>Symbiodiniaceae</taxon>
        <taxon>Symbiodinium</taxon>
    </lineage>
</organism>
<evidence type="ECO:0000313" key="2">
    <source>
        <dbReference type="EMBL" id="CAE7406735.1"/>
    </source>
</evidence>
<feature type="region of interest" description="Disordered" evidence="1">
    <location>
        <begin position="104"/>
        <end position="125"/>
    </location>
</feature>
<dbReference type="AlphaFoldDB" id="A0A812QWE8"/>
<dbReference type="EMBL" id="CAJNJA010017725">
    <property type="protein sequence ID" value="CAE7406735.1"/>
    <property type="molecule type" value="Genomic_DNA"/>
</dbReference>